<feature type="domain" description="FAD-binding" evidence="2">
    <location>
        <begin position="11"/>
        <end position="59"/>
    </location>
</feature>
<dbReference type="InterPro" id="IPR036188">
    <property type="entry name" value="FAD/NAD-bd_sf"/>
</dbReference>
<protein>
    <submittedName>
        <fullName evidence="3">2,4-dichlorophenol 6-monooxygenase</fullName>
    </submittedName>
</protein>
<name>A0A1I1H6F4_9ACTN</name>
<dbReference type="Pfam" id="PF01494">
    <property type="entry name" value="FAD_binding_3"/>
    <property type="match status" value="1"/>
</dbReference>
<dbReference type="GO" id="GO:0071949">
    <property type="term" value="F:FAD binding"/>
    <property type="evidence" value="ECO:0007669"/>
    <property type="project" value="InterPro"/>
</dbReference>
<dbReference type="RefSeq" id="WP_093837579.1">
    <property type="nucleotide sequence ID" value="NZ_FOLM01000002.1"/>
</dbReference>
<proteinExistence type="predicted"/>
<dbReference type="Proteomes" id="UP000199207">
    <property type="component" value="Unassembled WGS sequence"/>
</dbReference>
<accession>A0A1I1H6F4</accession>
<dbReference type="SUPFAM" id="SSF51905">
    <property type="entry name" value="FAD/NAD(P)-binding domain"/>
    <property type="match status" value="1"/>
</dbReference>
<dbReference type="EMBL" id="FOLM01000002">
    <property type="protein sequence ID" value="SFC19534.1"/>
    <property type="molecule type" value="Genomic_DNA"/>
</dbReference>
<sequence length="80" mass="8056">MMTKTEPLVSTDVPVVGTGPAGAAAAALLSAHGVRSMAVSALGRSARTPRAHLTGRRTTRRCDRPRNPPQPAGAAAGEAA</sequence>
<evidence type="ECO:0000256" key="1">
    <source>
        <dbReference type="SAM" id="MobiDB-lite"/>
    </source>
</evidence>
<feature type="region of interest" description="Disordered" evidence="1">
    <location>
        <begin position="43"/>
        <end position="80"/>
    </location>
</feature>
<keyword evidence="3" id="KW-0560">Oxidoreductase</keyword>
<dbReference type="InterPro" id="IPR002938">
    <property type="entry name" value="FAD-bd"/>
</dbReference>
<organism evidence="3 4">
    <name type="scientific">Streptomyces aidingensis</name>
    <dbReference type="NCBI Taxonomy" id="910347"/>
    <lineage>
        <taxon>Bacteria</taxon>
        <taxon>Bacillati</taxon>
        <taxon>Actinomycetota</taxon>
        <taxon>Actinomycetes</taxon>
        <taxon>Kitasatosporales</taxon>
        <taxon>Streptomycetaceae</taxon>
        <taxon>Streptomyces</taxon>
    </lineage>
</organism>
<feature type="compositionally biased region" description="Basic residues" evidence="1">
    <location>
        <begin position="47"/>
        <end position="59"/>
    </location>
</feature>
<evidence type="ECO:0000313" key="3">
    <source>
        <dbReference type="EMBL" id="SFC19534.1"/>
    </source>
</evidence>
<keyword evidence="4" id="KW-1185">Reference proteome</keyword>
<reference evidence="3 4" key="1">
    <citation type="submission" date="2016-10" db="EMBL/GenBank/DDBJ databases">
        <authorList>
            <person name="de Groot N.N."/>
        </authorList>
    </citation>
    <scope>NUCLEOTIDE SEQUENCE [LARGE SCALE GENOMIC DNA]</scope>
    <source>
        <strain evidence="3 4">CGMCC 4.5739</strain>
    </source>
</reference>
<evidence type="ECO:0000259" key="2">
    <source>
        <dbReference type="Pfam" id="PF01494"/>
    </source>
</evidence>
<dbReference type="Gene3D" id="3.50.50.60">
    <property type="entry name" value="FAD/NAD(P)-binding domain"/>
    <property type="match status" value="1"/>
</dbReference>
<dbReference type="STRING" id="910347.SAMN05421773_102272"/>
<dbReference type="GO" id="GO:0004497">
    <property type="term" value="F:monooxygenase activity"/>
    <property type="evidence" value="ECO:0007669"/>
    <property type="project" value="UniProtKB-KW"/>
</dbReference>
<dbReference type="AlphaFoldDB" id="A0A1I1H6F4"/>
<gene>
    <name evidence="3" type="ORF">SAMN05421773_102272</name>
</gene>
<keyword evidence="3" id="KW-0503">Monooxygenase</keyword>
<evidence type="ECO:0000313" key="4">
    <source>
        <dbReference type="Proteomes" id="UP000199207"/>
    </source>
</evidence>